<dbReference type="PROSITE" id="PS50823">
    <property type="entry name" value="KH_TYPE_2"/>
    <property type="match status" value="1"/>
</dbReference>
<keyword evidence="6" id="KW-0690">Ribosome biogenesis</keyword>
<dbReference type="EMBL" id="JACRSS010000001">
    <property type="protein sequence ID" value="MBC8537942.1"/>
    <property type="molecule type" value="Genomic_DNA"/>
</dbReference>
<reference evidence="11" key="1">
    <citation type="submission" date="2020-08" db="EMBL/GenBank/DDBJ databases">
        <title>Genome public.</title>
        <authorList>
            <person name="Liu C."/>
            <person name="Sun Q."/>
        </authorList>
    </citation>
    <scope>NUCLEOTIDE SEQUENCE</scope>
    <source>
        <strain evidence="11">NSJ-63</strain>
    </source>
</reference>
<dbReference type="PROSITE" id="PS51713">
    <property type="entry name" value="G_ERA"/>
    <property type="match status" value="1"/>
</dbReference>
<dbReference type="CDD" id="cd22534">
    <property type="entry name" value="KH-II_Era"/>
    <property type="match status" value="1"/>
</dbReference>
<dbReference type="GO" id="GO:0000028">
    <property type="term" value="P:ribosomal small subunit assembly"/>
    <property type="evidence" value="ECO:0007669"/>
    <property type="project" value="TreeGrafter"/>
</dbReference>
<dbReference type="GO" id="GO:0070181">
    <property type="term" value="F:small ribosomal subunit rRNA binding"/>
    <property type="evidence" value="ECO:0007669"/>
    <property type="project" value="UniProtKB-UniRule"/>
</dbReference>
<proteinExistence type="inferred from homology"/>
<dbReference type="HAMAP" id="MF_00367">
    <property type="entry name" value="GTPase_Era"/>
    <property type="match status" value="1"/>
</dbReference>
<dbReference type="NCBIfam" id="TIGR00231">
    <property type="entry name" value="small_GTP"/>
    <property type="match status" value="1"/>
</dbReference>
<comment type="subunit">
    <text evidence="6">Monomer.</text>
</comment>
<dbReference type="GO" id="GO:0005886">
    <property type="term" value="C:plasma membrane"/>
    <property type="evidence" value="ECO:0007669"/>
    <property type="project" value="UniProtKB-SubCell"/>
</dbReference>
<dbReference type="InterPro" id="IPR015946">
    <property type="entry name" value="KH_dom-like_a/b"/>
</dbReference>
<keyword evidence="6" id="KW-1003">Cell membrane</keyword>
<comment type="subcellular location">
    <subcellularLocation>
        <location evidence="6">Cytoplasm</location>
    </subcellularLocation>
    <subcellularLocation>
        <location evidence="6">Cell membrane</location>
        <topology evidence="6">Peripheral membrane protein</topology>
    </subcellularLocation>
</comment>
<evidence type="ECO:0000313" key="12">
    <source>
        <dbReference type="Proteomes" id="UP000617951"/>
    </source>
</evidence>
<dbReference type="InterPro" id="IPR004044">
    <property type="entry name" value="KH_dom_type_2"/>
</dbReference>
<sequence>MEKEYRSGFVAIMGSPNVGKSTLMNALIGTKVAIVTEKAQTTRNKVVGILTTEEYQIVFLDTPGLHTPKTKLGEFMVKTAYDAQRDVDLTMMVLDAKMGIRERDEEIIRRLNGPEFLAVINKADIARGERIQELQERLTALGVPQSAVYVISAKEKTGLRELQEAILPFLLPGPQFYPEDMVTDRPERFIAAELIREKALLNLRDEIPHGVGVEIERVEELENITNVAAVIYCERDSHKGIIIGKRGAMLKKIGSEARADLEMLFGTKVFLELWVKVKEDWRNSQFMLKELGYREE</sequence>
<feature type="binding site" evidence="6">
    <location>
        <begin position="61"/>
        <end position="65"/>
    </location>
    <ligand>
        <name>GTP</name>
        <dbReference type="ChEBI" id="CHEBI:37565"/>
    </ligand>
</feature>
<dbReference type="Proteomes" id="UP000617951">
    <property type="component" value="Unassembled WGS sequence"/>
</dbReference>
<keyword evidence="6" id="KW-0472">Membrane</keyword>
<dbReference type="FunFam" id="3.30.300.20:FF:000003">
    <property type="entry name" value="GTPase Era"/>
    <property type="match status" value="1"/>
</dbReference>
<accession>A0A926DHK9</accession>
<feature type="region of interest" description="G3" evidence="7">
    <location>
        <begin position="61"/>
        <end position="64"/>
    </location>
</feature>
<feature type="binding site" evidence="6">
    <location>
        <begin position="14"/>
        <end position="21"/>
    </location>
    <ligand>
        <name>GTP</name>
        <dbReference type="ChEBI" id="CHEBI:37565"/>
    </ligand>
</feature>
<evidence type="ECO:0000256" key="4">
    <source>
        <dbReference type="ARBA" id="ARBA00022884"/>
    </source>
</evidence>
<comment type="caution">
    <text evidence="11">The sequence shown here is derived from an EMBL/GenBank/DDBJ whole genome shotgun (WGS) entry which is preliminary data.</text>
</comment>
<dbReference type="CDD" id="cd04163">
    <property type="entry name" value="Era"/>
    <property type="match status" value="1"/>
</dbReference>
<dbReference type="SUPFAM" id="SSF52540">
    <property type="entry name" value="P-loop containing nucleoside triphosphate hydrolases"/>
    <property type="match status" value="1"/>
</dbReference>
<evidence type="ECO:0000256" key="5">
    <source>
        <dbReference type="ARBA" id="ARBA00023134"/>
    </source>
</evidence>
<dbReference type="AlphaFoldDB" id="A0A926DHK9"/>
<dbReference type="GO" id="GO:0005829">
    <property type="term" value="C:cytosol"/>
    <property type="evidence" value="ECO:0007669"/>
    <property type="project" value="TreeGrafter"/>
</dbReference>
<protein>
    <recommendedName>
        <fullName evidence="2 6">GTPase Era</fullName>
    </recommendedName>
</protein>
<dbReference type="RefSeq" id="WP_283243733.1">
    <property type="nucleotide sequence ID" value="NZ_JACRSS010000001.1"/>
</dbReference>
<evidence type="ECO:0000259" key="10">
    <source>
        <dbReference type="PROSITE" id="PS51713"/>
    </source>
</evidence>
<dbReference type="NCBIfam" id="TIGR00436">
    <property type="entry name" value="era"/>
    <property type="match status" value="1"/>
</dbReference>
<dbReference type="NCBIfam" id="NF000908">
    <property type="entry name" value="PRK00089.1"/>
    <property type="match status" value="1"/>
</dbReference>
<feature type="binding site" evidence="6">
    <location>
        <begin position="121"/>
        <end position="124"/>
    </location>
    <ligand>
        <name>GTP</name>
        <dbReference type="ChEBI" id="CHEBI:37565"/>
    </ligand>
</feature>
<evidence type="ECO:0000256" key="2">
    <source>
        <dbReference type="ARBA" id="ARBA00020484"/>
    </source>
</evidence>
<evidence type="ECO:0000256" key="1">
    <source>
        <dbReference type="ARBA" id="ARBA00007921"/>
    </source>
</evidence>
<evidence type="ECO:0000313" key="11">
    <source>
        <dbReference type="EMBL" id="MBC8537942.1"/>
    </source>
</evidence>
<name>A0A926DHK9_9FIRM</name>
<feature type="region of interest" description="G1" evidence="7">
    <location>
        <begin position="14"/>
        <end position="21"/>
    </location>
</feature>
<keyword evidence="12" id="KW-1185">Reference proteome</keyword>
<feature type="region of interest" description="G4" evidence="7">
    <location>
        <begin position="121"/>
        <end position="124"/>
    </location>
</feature>
<evidence type="ECO:0000256" key="6">
    <source>
        <dbReference type="HAMAP-Rule" id="MF_00367"/>
    </source>
</evidence>
<evidence type="ECO:0000259" key="9">
    <source>
        <dbReference type="PROSITE" id="PS50823"/>
    </source>
</evidence>
<dbReference type="SUPFAM" id="SSF54814">
    <property type="entry name" value="Prokaryotic type KH domain (KH-domain type II)"/>
    <property type="match status" value="1"/>
</dbReference>
<keyword evidence="3 6" id="KW-0547">Nucleotide-binding</keyword>
<feature type="region of interest" description="G5" evidence="7">
    <location>
        <begin position="151"/>
        <end position="153"/>
    </location>
</feature>
<dbReference type="InterPro" id="IPR006073">
    <property type="entry name" value="GTP-bd"/>
</dbReference>
<dbReference type="InterPro" id="IPR005662">
    <property type="entry name" value="GTPase_Era-like"/>
</dbReference>
<evidence type="ECO:0000256" key="3">
    <source>
        <dbReference type="ARBA" id="ARBA00022741"/>
    </source>
</evidence>
<keyword evidence="4 6" id="KW-0694">RNA-binding</keyword>
<dbReference type="InterPro" id="IPR027417">
    <property type="entry name" value="P-loop_NTPase"/>
</dbReference>
<dbReference type="GO" id="GO:0043024">
    <property type="term" value="F:ribosomal small subunit binding"/>
    <property type="evidence" value="ECO:0007669"/>
    <property type="project" value="TreeGrafter"/>
</dbReference>
<keyword evidence="6" id="KW-0699">rRNA-binding</keyword>
<keyword evidence="5 6" id="KW-0342">GTP-binding</keyword>
<dbReference type="Pfam" id="PF07650">
    <property type="entry name" value="KH_2"/>
    <property type="match status" value="1"/>
</dbReference>
<gene>
    <name evidence="6 11" type="primary">era</name>
    <name evidence="11" type="ORF">H8693_03200</name>
</gene>
<dbReference type="PANTHER" id="PTHR42698:SF1">
    <property type="entry name" value="GTPASE ERA, MITOCHONDRIAL"/>
    <property type="match status" value="1"/>
</dbReference>
<organism evidence="11 12">
    <name type="scientific">Guopingia tenuis</name>
    <dbReference type="NCBI Taxonomy" id="2763656"/>
    <lineage>
        <taxon>Bacteria</taxon>
        <taxon>Bacillati</taxon>
        <taxon>Bacillota</taxon>
        <taxon>Clostridia</taxon>
        <taxon>Christensenellales</taxon>
        <taxon>Christensenellaceae</taxon>
        <taxon>Guopingia</taxon>
    </lineage>
</organism>
<feature type="domain" description="KH type-2" evidence="9">
    <location>
        <begin position="195"/>
        <end position="279"/>
    </location>
</feature>
<dbReference type="GO" id="GO:0005525">
    <property type="term" value="F:GTP binding"/>
    <property type="evidence" value="ECO:0007669"/>
    <property type="project" value="UniProtKB-UniRule"/>
</dbReference>
<comment type="similarity">
    <text evidence="1 6 7 8">Belongs to the TRAFAC class TrmE-Era-EngA-EngB-Septin-like GTPase superfamily. Era GTPase family.</text>
</comment>
<dbReference type="PANTHER" id="PTHR42698">
    <property type="entry name" value="GTPASE ERA"/>
    <property type="match status" value="1"/>
</dbReference>
<dbReference type="InterPro" id="IPR030388">
    <property type="entry name" value="G_ERA_dom"/>
</dbReference>
<evidence type="ECO:0000256" key="7">
    <source>
        <dbReference type="PROSITE-ProRule" id="PRU01050"/>
    </source>
</evidence>
<dbReference type="Gene3D" id="3.30.300.20">
    <property type="match status" value="1"/>
</dbReference>
<dbReference type="Pfam" id="PF01926">
    <property type="entry name" value="MMR_HSR1"/>
    <property type="match status" value="1"/>
</dbReference>
<comment type="function">
    <text evidence="6">An essential GTPase that binds both GDP and GTP, with rapid nucleotide exchange. Plays a role in 16S rRNA processing and 30S ribosomal subunit biogenesis and possibly also in cell cycle regulation and energy metabolism.</text>
</comment>
<feature type="domain" description="Era-type G" evidence="10">
    <location>
        <begin position="6"/>
        <end position="172"/>
    </location>
</feature>
<feature type="region of interest" description="G2" evidence="7">
    <location>
        <begin position="40"/>
        <end position="44"/>
    </location>
</feature>
<keyword evidence="6" id="KW-0963">Cytoplasm</keyword>
<evidence type="ECO:0000256" key="8">
    <source>
        <dbReference type="RuleBase" id="RU003761"/>
    </source>
</evidence>
<dbReference type="Gene3D" id="3.40.50.300">
    <property type="entry name" value="P-loop containing nucleotide triphosphate hydrolases"/>
    <property type="match status" value="1"/>
</dbReference>
<dbReference type="GO" id="GO:0003924">
    <property type="term" value="F:GTPase activity"/>
    <property type="evidence" value="ECO:0007669"/>
    <property type="project" value="UniProtKB-UniRule"/>
</dbReference>
<dbReference type="InterPro" id="IPR009019">
    <property type="entry name" value="KH_sf_prok-type"/>
</dbReference>
<dbReference type="InterPro" id="IPR005225">
    <property type="entry name" value="Small_GTP-bd"/>
</dbReference>